<dbReference type="Proteomes" id="UP000277214">
    <property type="component" value="Chromosome 1"/>
</dbReference>
<protein>
    <submittedName>
        <fullName evidence="1">Uncharacterized protein</fullName>
    </submittedName>
</protein>
<gene>
    <name evidence="1" type="ORF">NCTC8272_03695</name>
</gene>
<proteinExistence type="predicted"/>
<dbReference type="EMBL" id="LR134149">
    <property type="protein sequence ID" value="VEA41077.1"/>
    <property type="molecule type" value="Genomic_DNA"/>
</dbReference>
<sequence>MHILDALLAFLRLFFYWRGNGHRISFYLLKDNAA</sequence>
<accession>A0A3S4FAM3</accession>
<name>A0A3S4FAM3_SALET</name>
<evidence type="ECO:0000313" key="1">
    <source>
        <dbReference type="EMBL" id="VEA41077.1"/>
    </source>
</evidence>
<dbReference type="AlphaFoldDB" id="A0A3S4FAM3"/>
<organism evidence="1 2">
    <name type="scientific">Salmonella enterica I</name>
    <dbReference type="NCBI Taxonomy" id="59201"/>
    <lineage>
        <taxon>Bacteria</taxon>
        <taxon>Pseudomonadati</taxon>
        <taxon>Pseudomonadota</taxon>
        <taxon>Gammaproteobacteria</taxon>
        <taxon>Enterobacterales</taxon>
        <taxon>Enterobacteriaceae</taxon>
        <taxon>Salmonella</taxon>
    </lineage>
</organism>
<reference evidence="1 2" key="1">
    <citation type="submission" date="2018-12" db="EMBL/GenBank/DDBJ databases">
        <authorList>
            <consortium name="Pathogen Informatics"/>
        </authorList>
    </citation>
    <scope>NUCLEOTIDE SEQUENCE [LARGE SCALE GENOMIC DNA]</scope>
    <source>
        <strain evidence="1 2">NCTC8272</strain>
    </source>
</reference>
<evidence type="ECO:0000313" key="2">
    <source>
        <dbReference type="Proteomes" id="UP000277214"/>
    </source>
</evidence>